<evidence type="ECO:0000313" key="5">
    <source>
        <dbReference type="Proteomes" id="UP001501079"/>
    </source>
</evidence>
<evidence type="ECO:0000256" key="1">
    <source>
        <dbReference type="ARBA" id="ARBA00023125"/>
    </source>
</evidence>
<evidence type="ECO:0000313" key="4">
    <source>
        <dbReference type="EMBL" id="GAA4181692.1"/>
    </source>
</evidence>
<organism evidence="4 5">
    <name type="scientific">Gryllotalpicola koreensis</name>
    <dbReference type="NCBI Taxonomy" id="993086"/>
    <lineage>
        <taxon>Bacteria</taxon>
        <taxon>Bacillati</taxon>
        <taxon>Actinomycetota</taxon>
        <taxon>Actinomycetes</taxon>
        <taxon>Micrococcales</taxon>
        <taxon>Microbacteriaceae</taxon>
        <taxon>Gryllotalpicola</taxon>
    </lineage>
</organism>
<feature type="domain" description="HTH tetR-type" evidence="3">
    <location>
        <begin position="22"/>
        <end position="81"/>
    </location>
</feature>
<accession>A0ABP8ACJ1</accession>
<evidence type="ECO:0000256" key="2">
    <source>
        <dbReference type="PROSITE-ProRule" id="PRU00335"/>
    </source>
</evidence>
<keyword evidence="5" id="KW-1185">Reference proteome</keyword>
<protein>
    <recommendedName>
        <fullName evidence="3">HTH tetR-type domain-containing protein</fullName>
    </recommendedName>
</protein>
<dbReference type="Proteomes" id="UP001501079">
    <property type="component" value="Unassembled WGS sequence"/>
</dbReference>
<dbReference type="InterPro" id="IPR001647">
    <property type="entry name" value="HTH_TetR"/>
</dbReference>
<reference evidence="5" key="1">
    <citation type="journal article" date="2019" name="Int. J. Syst. Evol. Microbiol.">
        <title>The Global Catalogue of Microorganisms (GCM) 10K type strain sequencing project: providing services to taxonomists for standard genome sequencing and annotation.</title>
        <authorList>
            <consortium name="The Broad Institute Genomics Platform"/>
            <consortium name="The Broad Institute Genome Sequencing Center for Infectious Disease"/>
            <person name="Wu L."/>
            <person name="Ma J."/>
        </authorList>
    </citation>
    <scope>NUCLEOTIDE SEQUENCE [LARGE SCALE GENOMIC DNA]</scope>
    <source>
        <strain evidence="5">JCM 17591</strain>
    </source>
</reference>
<gene>
    <name evidence="4" type="ORF">GCM10022287_37370</name>
</gene>
<keyword evidence="1 2" id="KW-0238">DNA-binding</keyword>
<evidence type="ECO:0000259" key="3">
    <source>
        <dbReference type="PROSITE" id="PS50977"/>
    </source>
</evidence>
<dbReference type="EMBL" id="BAABBW010000007">
    <property type="protein sequence ID" value="GAA4181692.1"/>
    <property type="molecule type" value="Genomic_DNA"/>
</dbReference>
<comment type="caution">
    <text evidence="4">The sequence shown here is derived from an EMBL/GenBank/DDBJ whole genome shotgun (WGS) entry which is preliminary data.</text>
</comment>
<sequence>MRKPEQAATDAGAGGRLRRDTQATRDRLLDAVGRLVTTQGPTFGLPDLARESGISTATVYRHFGTIHDAFDQFLLRLGHELAGQLNATRGGDGIARFRAACVTWVDVVEEWGIAATRIRSTEGYLTRVRRGEALTTALHEALSGILVRLIADQRIPPVDLDYAILLWTTLFDERVLIDLRLAKGWSNEHIATQLGSAVLAAITGSAEAEMA</sequence>
<dbReference type="InterPro" id="IPR009057">
    <property type="entry name" value="Homeodomain-like_sf"/>
</dbReference>
<dbReference type="Gene3D" id="1.10.357.10">
    <property type="entry name" value="Tetracycline Repressor, domain 2"/>
    <property type="match status" value="1"/>
</dbReference>
<feature type="DNA-binding region" description="H-T-H motif" evidence="2">
    <location>
        <begin position="44"/>
        <end position="63"/>
    </location>
</feature>
<dbReference type="SUPFAM" id="SSF46689">
    <property type="entry name" value="Homeodomain-like"/>
    <property type="match status" value="1"/>
</dbReference>
<dbReference type="PROSITE" id="PS50977">
    <property type="entry name" value="HTH_TETR_2"/>
    <property type="match status" value="1"/>
</dbReference>
<proteinExistence type="predicted"/>
<name>A0ABP8ACJ1_9MICO</name>
<dbReference type="RefSeq" id="WP_344757325.1">
    <property type="nucleotide sequence ID" value="NZ_BAABBW010000007.1"/>
</dbReference>